<accession>A0A7T1AZN9</accession>
<evidence type="ECO:0000256" key="5">
    <source>
        <dbReference type="ARBA" id="ARBA00093792"/>
    </source>
</evidence>
<dbReference type="Proteomes" id="UP000594455">
    <property type="component" value="Chromosome"/>
</dbReference>
<gene>
    <name evidence="7" type="ORF">ISP08_12245</name>
</gene>
<reference evidence="7 8" key="1">
    <citation type="submission" date="2020-10" db="EMBL/GenBank/DDBJ databases">
        <title>Closed genome sequences of Staphylococcus lloydii sp. nov. and Staphylococcus durrellii sp. nov. Isolated from Captive Fruit Bats (Pteropus livingstonii).</title>
        <authorList>
            <person name="Fountain K."/>
        </authorList>
    </citation>
    <scope>NUCLEOTIDE SEQUENCE [LARGE SCALE GENOMIC DNA]</scope>
    <source>
        <strain evidence="7 8">23_2_7_LY</strain>
    </source>
</reference>
<dbReference type="RefSeq" id="WP_195718819.1">
    <property type="nucleotide sequence ID" value="NZ_CP064056.1"/>
</dbReference>
<keyword evidence="2" id="KW-0964">Secreted</keyword>
<evidence type="ECO:0000256" key="6">
    <source>
        <dbReference type="SAM" id="SignalP"/>
    </source>
</evidence>
<proteinExistence type="inferred from homology"/>
<evidence type="ECO:0000256" key="1">
    <source>
        <dbReference type="ARBA" id="ARBA00004613"/>
    </source>
</evidence>
<name>A0A7T1AZN9_9STAP</name>
<protein>
    <recommendedName>
        <fullName evidence="5">Immunodominant staphylococcal antigen B</fullName>
    </recommendedName>
</protein>
<sequence>MNRATKTIVATTVTFGTLFGVGTASGVSAQNSVAHAATTPYYSYHGYAGNDSSFLLNKQFMNGIKYNNVTFNGVKISNTSSGSGATFTKYDQTFNGDKNAKKTNVVQFKVKDQLTVKQLKGAYGSDLKKVRALGNNEAAYEYAPKSPGLSVSFDVNDNKVSEVTIMYGGAGGGG</sequence>
<keyword evidence="3 6" id="KW-0732">Signal</keyword>
<dbReference type="KEGG" id="sllo:ISP08_12245"/>
<organism evidence="7 8">
    <name type="scientific">Staphylococcus lloydii</name>
    <dbReference type="NCBI Taxonomy" id="2781774"/>
    <lineage>
        <taxon>Bacteria</taxon>
        <taxon>Bacillati</taxon>
        <taxon>Bacillota</taxon>
        <taxon>Bacilli</taxon>
        <taxon>Bacillales</taxon>
        <taxon>Staphylococcaceae</taxon>
        <taxon>Staphylococcus</taxon>
    </lineage>
</organism>
<dbReference type="NCBIfam" id="NF047686">
    <property type="entry name" value="IsaB_fam"/>
    <property type="match status" value="1"/>
</dbReference>
<evidence type="ECO:0000313" key="7">
    <source>
        <dbReference type="EMBL" id="QPM75071.1"/>
    </source>
</evidence>
<evidence type="ECO:0000256" key="3">
    <source>
        <dbReference type="ARBA" id="ARBA00022729"/>
    </source>
</evidence>
<comment type="subcellular location">
    <subcellularLocation>
        <location evidence="1">Secreted</location>
    </subcellularLocation>
</comment>
<evidence type="ECO:0000256" key="4">
    <source>
        <dbReference type="ARBA" id="ARBA00093777"/>
    </source>
</evidence>
<feature type="signal peptide" evidence="6">
    <location>
        <begin position="1"/>
        <end position="29"/>
    </location>
</feature>
<dbReference type="InterPro" id="IPR058086">
    <property type="entry name" value="IsaB"/>
</dbReference>
<feature type="chain" id="PRO_5038888768" description="Immunodominant staphylococcal antigen B" evidence="6">
    <location>
        <begin position="30"/>
        <end position="174"/>
    </location>
</feature>
<dbReference type="EMBL" id="CP064056">
    <property type="protein sequence ID" value="QPM75071.1"/>
    <property type="molecule type" value="Genomic_DNA"/>
</dbReference>
<evidence type="ECO:0000313" key="8">
    <source>
        <dbReference type="Proteomes" id="UP000594455"/>
    </source>
</evidence>
<evidence type="ECO:0000256" key="2">
    <source>
        <dbReference type="ARBA" id="ARBA00022525"/>
    </source>
</evidence>
<keyword evidence="8" id="KW-1185">Reference proteome</keyword>
<dbReference type="AlphaFoldDB" id="A0A7T1AZN9"/>
<comment type="similarity">
    <text evidence="4">Belongs to the IsaB family.</text>
</comment>